<comment type="caution">
    <text evidence="1">The sequence shown here is derived from an EMBL/GenBank/DDBJ whole genome shotgun (WGS) entry which is preliminary data.</text>
</comment>
<proteinExistence type="predicted"/>
<dbReference type="Proteomes" id="UP000324800">
    <property type="component" value="Unassembled WGS sequence"/>
</dbReference>
<sequence>MFELMGSRQAQLVFPRRTAASLAPASSPSCCSRIRYLFQLIVRFACLFASRNLGTQSFLSDLGPIE</sequence>
<gene>
    <name evidence="1" type="ORF">EZS28_039356</name>
</gene>
<evidence type="ECO:0000313" key="1">
    <source>
        <dbReference type="EMBL" id="KAA6365118.1"/>
    </source>
</evidence>
<organism evidence="1 2">
    <name type="scientific">Streblomastix strix</name>
    <dbReference type="NCBI Taxonomy" id="222440"/>
    <lineage>
        <taxon>Eukaryota</taxon>
        <taxon>Metamonada</taxon>
        <taxon>Preaxostyla</taxon>
        <taxon>Oxymonadida</taxon>
        <taxon>Streblomastigidae</taxon>
        <taxon>Streblomastix</taxon>
    </lineage>
</organism>
<accession>A0A5J4U468</accession>
<name>A0A5J4U468_9EUKA</name>
<dbReference type="AlphaFoldDB" id="A0A5J4U468"/>
<reference evidence="1 2" key="1">
    <citation type="submission" date="2019-03" db="EMBL/GenBank/DDBJ databases">
        <title>Single cell metagenomics reveals metabolic interactions within the superorganism composed of flagellate Streblomastix strix and complex community of Bacteroidetes bacteria on its surface.</title>
        <authorList>
            <person name="Treitli S.C."/>
            <person name="Kolisko M."/>
            <person name="Husnik F."/>
            <person name="Keeling P."/>
            <person name="Hampl V."/>
        </authorList>
    </citation>
    <scope>NUCLEOTIDE SEQUENCE [LARGE SCALE GENOMIC DNA]</scope>
    <source>
        <strain evidence="1">ST1C</strain>
    </source>
</reference>
<dbReference type="EMBL" id="SNRW01020811">
    <property type="protein sequence ID" value="KAA6365118.1"/>
    <property type="molecule type" value="Genomic_DNA"/>
</dbReference>
<evidence type="ECO:0000313" key="2">
    <source>
        <dbReference type="Proteomes" id="UP000324800"/>
    </source>
</evidence>
<protein>
    <submittedName>
        <fullName evidence="1">Uncharacterized protein</fullName>
    </submittedName>
</protein>